<evidence type="ECO:0000259" key="6">
    <source>
        <dbReference type="Pfam" id="PF00151"/>
    </source>
</evidence>
<dbReference type="OMA" id="TCALMGY"/>
<keyword evidence="3" id="KW-0964">Secreted</keyword>
<feature type="chain" id="PRO_5040298126" description="Lipase domain-containing protein" evidence="5">
    <location>
        <begin position="16"/>
        <end position="497"/>
    </location>
</feature>
<accession>A0A9Q0RIZ8</accession>
<dbReference type="InterPro" id="IPR029058">
    <property type="entry name" value="AB_hydrolase_fold"/>
</dbReference>
<evidence type="ECO:0000256" key="5">
    <source>
        <dbReference type="SAM" id="SignalP"/>
    </source>
</evidence>
<dbReference type="AlphaFoldDB" id="A0A9Q0RIZ8"/>
<keyword evidence="8" id="KW-1185">Reference proteome</keyword>
<dbReference type="InterPro" id="IPR000734">
    <property type="entry name" value="TAG_lipase"/>
</dbReference>
<dbReference type="EMBL" id="JAPWDV010000003">
    <property type="protein sequence ID" value="KAJ6216234.1"/>
    <property type="molecule type" value="Genomic_DNA"/>
</dbReference>
<reference evidence="7" key="1">
    <citation type="submission" date="2022-12" db="EMBL/GenBank/DDBJ databases">
        <title>Genome assemblies of Blomia tropicalis.</title>
        <authorList>
            <person name="Cui Y."/>
        </authorList>
    </citation>
    <scope>NUCLEOTIDE SEQUENCE</scope>
    <source>
        <tissue evidence="7">Adult mites</tissue>
    </source>
</reference>
<evidence type="ECO:0000313" key="7">
    <source>
        <dbReference type="EMBL" id="KAJ6216234.1"/>
    </source>
</evidence>
<keyword evidence="5" id="KW-0732">Signal</keyword>
<dbReference type="PANTHER" id="PTHR11610">
    <property type="entry name" value="LIPASE"/>
    <property type="match status" value="1"/>
</dbReference>
<name>A0A9Q0RIZ8_BLOTA</name>
<dbReference type="PRINTS" id="PR00821">
    <property type="entry name" value="TAGLIPASE"/>
</dbReference>
<dbReference type="Gene3D" id="3.40.50.1820">
    <property type="entry name" value="alpha/beta hydrolase"/>
    <property type="match status" value="1"/>
</dbReference>
<feature type="signal peptide" evidence="5">
    <location>
        <begin position="1"/>
        <end position="15"/>
    </location>
</feature>
<dbReference type="Pfam" id="PF00151">
    <property type="entry name" value="Lipase"/>
    <property type="match status" value="1"/>
</dbReference>
<comment type="subcellular location">
    <subcellularLocation>
        <location evidence="1">Secreted</location>
    </subcellularLocation>
</comment>
<dbReference type="InterPro" id="IPR013818">
    <property type="entry name" value="Lipase"/>
</dbReference>
<organism evidence="7 8">
    <name type="scientific">Blomia tropicalis</name>
    <name type="common">Mite</name>
    <dbReference type="NCBI Taxonomy" id="40697"/>
    <lineage>
        <taxon>Eukaryota</taxon>
        <taxon>Metazoa</taxon>
        <taxon>Ecdysozoa</taxon>
        <taxon>Arthropoda</taxon>
        <taxon>Chelicerata</taxon>
        <taxon>Arachnida</taxon>
        <taxon>Acari</taxon>
        <taxon>Acariformes</taxon>
        <taxon>Sarcoptiformes</taxon>
        <taxon>Astigmata</taxon>
        <taxon>Glycyphagoidea</taxon>
        <taxon>Echimyopodidae</taxon>
        <taxon>Blomia</taxon>
    </lineage>
</organism>
<dbReference type="SUPFAM" id="SSF53474">
    <property type="entry name" value="alpha/beta-Hydrolases"/>
    <property type="match status" value="1"/>
</dbReference>
<gene>
    <name evidence="7" type="ORF">RDWZM_007391</name>
</gene>
<evidence type="ECO:0000256" key="1">
    <source>
        <dbReference type="ARBA" id="ARBA00004613"/>
    </source>
</evidence>
<evidence type="ECO:0000256" key="3">
    <source>
        <dbReference type="ARBA" id="ARBA00022525"/>
    </source>
</evidence>
<dbReference type="GO" id="GO:0016042">
    <property type="term" value="P:lipid catabolic process"/>
    <property type="evidence" value="ECO:0007669"/>
    <property type="project" value="TreeGrafter"/>
</dbReference>
<evidence type="ECO:0000313" key="8">
    <source>
        <dbReference type="Proteomes" id="UP001142055"/>
    </source>
</evidence>
<proteinExistence type="inferred from homology"/>
<evidence type="ECO:0000256" key="4">
    <source>
        <dbReference type="RuleBase" id="RU004262"/>
    </source>
</evidence>
<dbReference type="GO" id="GO:0005615">
    <property type="term" value="C:extracellular space"/>
    <property type="evidence" value="ECO:0007669"/>
    <property type="project" value="TreeGrafter"/>
</dbReference>
<dbReference type="Proteomes" id="UP001142055">
    <property type="component" value="Chromosome 3"/>
</dbReference>
<sequence>MKLCTFLFTFSVTVTFVPLDYQMLIIDVEHARTKWSKLPMNRSTHTMTKSIALNRVKRTIHRPEKWEAIINEIERKPKSRRNTRFFLYTRRNREKGQEICIDDYESLLHSNFDPNKRVIFLISGWLDNRYFAKWVREAFAHLLDRDDFNVIYVAWRSIKELFVAAILIKMYSEDLAQFIDFIKSTHSISGQSIHCIGHSLGAFLCAFAGDLTHIGRVSVLDAGPRPWYQRTHWSKRINRYQADFIDVIHSDFSPGFSLGLTIPLGDIDFFPNSGTVQDGCWKDKWNKPFNELWDEGLLVSLDQLASCEDIWFDGHGESTCALMGYDAEYAILNQGLTKYSPQGRWFIKTSDFLSQTNRHCQYQYQIVIKFGNLVPSVQNGTFVVTMVSAKERTLRPITQELVSPNSAGIRSNYMLTKLILRPHSLPLSRISALYLSFNPHEKDKLWKNTVKLPTMLPVLWVKLSPIHVLNNSPIFFCNFKLSLNLDKSIQLKRCDSV</sequence>
<evidence type="ECO:0000256" key="2">
    <source>
        <dbReference type="ARBA" id="ARBA00010701"/>
    </source>
</evidence>
<feature type="domain" description="Lipase" evidence="6">
    <location>
        <begin position="74"/>
        <end position="284"/>
    </location>
</feature>
<comment type="caution">
    <text evidence="7">The sequence shown here is derived from an EMBL/GenBank/DDBJ whole genome shotgun (WGS) entry which is preliminary data.</text>
</comment>
<dbReference type="GO" id="GO:0016298">
    <property type="term" value="F:lipase activity"/>
    <property type="evidence" value="ECO:0007669"/>
    <property type="project" value="InterPro"/>
</dbReference>
<comment type="similarity">
    <text evidence="2 4">Belongs to the AB hydrolase superfamily. Lipase family.</text>
</comment>
<protein>
    <recommendedName>
        <fullName evidence="6">Lipase domain-containing protein</fullName>
    </recommendedName>
</protein>